<name>A0A1L0CSU4_9ASCO</name>
<dbReference type="OrthoDB" id="5415592at2759"/>
<dbReference type="Proteomes" id="UP000183365">
    <property type="component" value="Unassembled WGS sequence"/>
</dbReference>
<keyword evidence="2" id="KW-0732">Signal</keyword>
<evidence type="ECO:0000313" key="3">
    <source>
        <dbReference type="EMBL" id="SGZ37831.1"/>
    </source>
</evidence>
<dbReference type="AlphaFoldDB" id="A0A1L0CSU4"/>
<protein>
    <recommendedName>
        <fullName evidence="5">Cell wall protein CWP1</fullName>
    </recommendedName>
</protein>
<gene>
    <name evidence="3" type="ORF">HGUI_00031</name>
</gene>
<feature type="compositionally biased region" description="Low complexity" evidence="1">
    <location>
        <begin position="231"/>
        <end position="249"/>
    </location>
</feature>
<evidence type="ECO:0000256" key="2">
    <source>
        <dbReference type="SAM" id="SignalP"/>
    </source>
</evidence>
<evidence type="ECO:0000313" key="4">
    <source>
        <dbReference type="Proteomes" id="UP000183365"/>
    </source>
</evidence>
<feature type="chain" id="PRO_5013199367" description="Cell wall protein CWP1" evidence="2">
    <location>
        <begin position="23"/>
        <end position="275"/>
    </location>
</feature>
<dbReference type="VEuPathDB" id="FungiDB:HGUI_00031"/>
<reference evidence="4" key="1">
    <citation type="submission" date="2016-11" db="EMBL/GenBank/DDBJ databases">
        <authorList>
            <person name="Guldener U."/>
        </authorList>
    </citation>
    <scope>NUCLEOTIDE SEQUENCE [LARGE SCALE GENOMIC DNA]</scope>
</reference>
<evidence type="ECO:0008006" key="5">
    <source>
        <dbReference type="Google" id="ProtNLM"/>
    </source>
</evidence>
<organism evidence="3 4">
    <name type="scientific">Hanseniaspora guilliermondii</name>
    <dbReference type="NCBI Taxonomy" id="56406"/>
    <lineage>
        <taxon>Eukaryota</taxon>
        <taxon>Fungi</taxon>
        <taxon>Dikarya</taxon>
        <taxon>Ascomycota</taxon>
        <taxon>Saccharomycotina</taxon>
        <taxon>Saccharomycetes</taxon>
        <taxon>Saccharomycodales</taxon>
        <taxon>Saccharomycodaceae</taxon>
        <taxon>Hanseniaspora</taxon>
    </lineage>
</organism>
<keyword evidence="4" id="KW-1185">Reference proteome</keyword>
<feature type="region of interest" description="Disordered" evidence="1">
    <location>
        <begin position="231"/>
        <end position="254"/>
    </location>
</feature>
<dbReference type="EMBL" id="FQNF01000001">
    <property type="protein sequence ID" value="SGZ37831.1"/>
    <property type="molecule type" value="Genomic_DNA"/>
</dbReference>
<evidence type="ECO:0000256" key="1">
    <source>
        <dbReference type="SAM" id="MobiDB-lite"/>
    </source>
</evidence>
<sequence length="275" mass="28259">MLFNKVISTSAALLATIKSIQADSQEFGIVTIDSGTALQYSSTLIDTDSSTDGYYPISVGSSYNQPVWEYVVDDQGHLVANGTYYWGIIPNSDGQYGVTTDASKAIKGFSIEDGNLASSLGYYFIAVPDGSSWTLYSKNAEGNNGNTNNNLGLALAAYTSSGFASDFTPSNTSNDSVSNSTTSAIKNSTTLAPSLNSTTVAIATSSIAKSQNSSVATSSVATTSIASSVAASNQTSANKTSSSSKASSTHSHKNGAEVVRGSLSLLAMGLAGLFL</sequence>
<accession>A0A1L0CSU4</accession>
<proteinExistence type="predicted"/>
<feature type="signal peptide" evidence="2">
    <location>
        <begin position="1"/>
        <end position="22"/>
    </location>
</feature>